<dbReference type="InterPro" id="IPR045851">
    <property type="entry name" value="AMP-bd_C_sf"/>
</dbReference>
<dbReference type="PROSITE" id="PS50075">
    <property type="entry name" value="CARRIER"/>
    <property type="match status" value="3"/>
</dbReference>
<dbReference type="PANTHER" id="PTHR45527:SF10">
    <property type="entry name" value="PYOCHELIN SYNTHASE PCHF"/>
    <property type="match status" value="1"/>
</dbReference>
<dbReference type="InterPro" id="IPR036736">
    <property type="entry name" value="ACP-like_sf"/>
</dbReference>
<dbReference type="InterPro" id="IPR023213">
    <property type="entry name" value="CAT-like_dom_sf"/>
</dbReference>
<dbReference type="PROSITE" id="PS00012">
    <property type="entry name" value="PHOSPHOPANTETHEINE"/>
    <property type="match status" value="2"/>
</dbReference>
<dbReference type="PANTHER" id="PTHR45527">
    <property type="entry name" value="NONRIBOSOMAL PEPTIDE SYNTHETASE"/>
    <property type="match status" value="1"/>
</dbReference>
<dbReference type="EMBL" id="RPOH01000064">
    <property type="protein sequence ID" value="RPH24121.1"/>
    <property type="molecule type" value="Genomic_DNA"/>
</dbReference>
<dbReference type="GO" id="GO:0005737">
    <property type="term" value="C:cytoplasm"/>
    <property type="evidence" value="ECO:0007669"/>
    <property type="project" value="TreeGrafter"/>
</dbReference>
<keyword evidence="8" id="KW-1185">Reference proteome</keyword>
<dbReference type="Pfam" id="PF00550">
    <property type="entry name" value="PP-binding"/>
    <property type="match status" value="3"/>
</dbReference>
<dbReference type="SUPFAM" id="SSF56801">
    <property type="entry name" value="Acetyl-CoA synthetase-like"/>
    <property type="match status" value="1"/>
</dbReference>
<dbReference type="InterPro" id="IPR020845">
    <property type="entry name" value="AMP-binding_CS"/>
</dbReference>
<feature type="domain" description="Carrier" evidence="6">
    <location>
        <begin position="973"/>
        <end position="1047"/>
    </location>
</feature>
<dbReference type="Gene3D" id="3.30.300.30">
    <property type="match status" value="1"/>
</dbReference>
<comment type="caution">
    <text evidence="7">The sequence shown here is derived from an EMBL/GenBank/DDBJ whole genome shotgun (WGS) entry which is preliminary data.</text>
</comment>
<name>A0A3N5DAA7_9ENTR</name>
<feature type="domain" description="Carrier" evidence="6">
    <location>
        <begin position="1737"/>
        <end position="1813"/>
    </location>
</feature>
<dbReference type="Pfam" id="PF00668">
    <property type="entry name" value="Condensation"/>
    <property type="match status" value="2"/>
</dbReference>
<dbReference type="OrthoDB" id="9757559at2"/>
<evidence type="ECO:0000256" key="3">
    <source>
        <dbReference type="ARBA" id="ARBA00022450"/>
    </source>
</evidence>
<feature type="domain" description="Carrier" evidence="6">
    <location>
        <begin position="2243"/>
        <end position="2318"/>
    </location>
</feature>
<sequence length="2340" mass="258158">MSESDCTSGQTRYRTTKIQRAYFVGRQLALPLGGVECVACLAFTGKGLDETKLRLAINNIANLPALRWRFLDADYLIQGEKRVPELTIHHRHRSQASEHESVLRERMFSQSIDLTQGLLWGVELTHWHDGRSTLHIAISLAVVDLAGLSALMHHFMQFYQQRTLPPQCVNPEQLYQRLHENQLRIARKRQKNQQRLEKLAFARMEDLPPPPDLPFTSFRPEQQSLTGSVLRRSRVYDARQWGRVREYAAKLDVAPSALVLALYTRALRQYSAIPDFVVTVTNLSVTGTEMELTERTVAYAHRARRLESLEAMVRDTHDDLRYRLLRGVDCETELRSVLADASCTHPGVSPYIFTYAAQQPVFDNQVIDTFGQPRMWGQTPQVVIDCQVFMLTEHEIEVAFDVRRAAIPADVEKGIFALLTESIDAVIAGRQPDDVLPRAARAWRTAVNSTPAASPPEMLFSGFRRQVQVRPQALALVSPANDPDLPPELCDPLLRHQQMRQWCYAELDQLALRLAARLVTHTIPEEIIGIRLPKGPSQIVAALAVLYAGCAYLPVGMDMPEERLSKISQRSGMRYLLTAVDFEQIEQQMPLTEPRAVAGGDNPEALAYVIFTSGSTGEPKGVAIAHRAANNTIADVNIRHQVTERDVLLAVSSLDFDLSVYDIFGPLSAGAKIVTINENERRDAFRWAERIKVYQVTLWNSVPALAAMLSAAADRLPSVRAWLCSGDWIAPSLFSELQKVAPSSVLVAMGGSTEAAIWSNEYVIRSAEDLKARWSSVPYGLPLSGQQYRVVREEDVGRFEDCPDGVTGELWIGGEGLAQGYLGDPERTAERFVYARETAAGGETRWYRTGDLGYWREGLLFFVGRLDTQVKIQGHRVECGEIEQALKNLPGIDNAVVVPIRQRRALGAVLVGRDILTEQLPPLLSRQLPHYMIPARFLMRDRLVLSRNGKIDRAWANQELESEETVAPCDTELAPSSLFTCCLAAWRQVLGRDEIGADDNFFALGGDSLAATRVCVLLQSQGVQVDVGELFAASTLNDFALCCQTGAVRRAVDGSIRSDLLDPFPLTSLQRAYALGADGIPGVSRCDTVFSIILHNEHGYPLVRWQQALDALIRETAALRLVRTEAQQQIVTPQPVPLAILPEGENLQAYLSDAPLDARAHPSVRLVAIEDDPTRVGVMFNYLSLDALSLIRIILALIERVTGQQDTSQPESHITPFLLYASQIAGQAVSSSEWDAETWQPPVLSAISGMPAVSRIKSLTWHLSDTARQMLEEQAQREQVTLSALILKALGESLIILCDRQQVVIVVPICWRPSGSLQALGQFTQLRLCRYTANSTVREVSHSLGEAVAGRTPDDRYIAARGRAVYPFVFTSTVGIPEVETLNQRETRIDWSHTRTPGVLIDCQVLPRGNGLEIRWDYAAGILDQSQLMVAHRLFVSQLLQERGGGEIAAEPDFSPAPPIAGFNGDQIGRRAISAALRAIDKVPAALIPVIDVWKKLDLPAADPAWSEVGHFLASCISGERPRNDLLQHPFLAPEQLLLASLRQIAFFDCLIADLRAQSLRLHPARSALSVLILGAGSGVFGQALVEAAAERGLPLRLDEYEGSEVLNAFAAHRKPTEGKIPDVVIAPASLHRDGTLLGWLTDIHRMEHQVAPTHIHVLEVTEPDAASLIAALLNPALVDNGQSPLLAPSAWGRCLEQIGASLEQVLHPTENLVWIKATLLLAQIPQAWPQPFVPNPAPVEVEAQVAACWKKVLGLSSPPASSADFFALGGDSLGATQIVMALRQQGIGSVRLADLFNHPKFADFVAWILAQSPYAQKPPLALSEQLTTYPLTLLQKAYLAGRSPDQLLGGVASHCYFEFSVSEPEGIDIAIWQQALSQVIARHDALRSRIVWQNGEPFGLVSEQAVCPPEVTADVRALTEAEIPDPVQHYPLRVRLSPDGKTIGIGMDNLMLDGISMFLVMRELGAIYQGKTLPPPAVTTYAQYRRSCRETVPVAVKRMPPAPCLPWLNPLAAVNDMHFARSAHHLEASLWQTMRQWASRHRVTPTALLLAAYALEIAELALEPEFSLNVTTFERDPDVPDAASLVGDFTQLGLVAFAPEPGGSGSGQRRQRLLEQAQVAHQGLLTIHDRPEQVSTLRIAREIVRQQGEPMAGLFPVVFTSGLGFATDIHRSDDFGFGTLTYARSQTPQVAMDFQVHDDIRGLHITVDYVTELLAAERVDTLTAGVAERLRELVAVTEPIECEITALSTTIARIWRQHLPEAEGATLDNFFQSGGDSLQATRCIRTLQAEIDPGISLRLLLIYPRFSEFCEQVAQLLAKSASEQAVAATSMKDFEEGML</sequence>
<dbReference type="InterPro" id="IPR042099">
    <property type="entry name" value="ANL_N_sf"/>
</dbReference>
<dbReference type="Gene3D" id="1.10.1200.10">
    <property type="entry name" value="ACP-like"/>
    <property type="match status" value="3"/>
</dbReference>
<dbReference type="InterPro" id="IPR020806">
    <property type="entry name" value="PKS_PP-bd"/>
</dbReference>
<dbReference type="Proteomes" id="UP000268615">
    <property type="component" value="Unassembled WGS sequence"/>
</dbReference>
<reference evidence="7 8" key="1">
    <citation type="submission" date="2018-11" db="EMBL/GenBank/DDBJ databases">
        <title>Draft genome sequence of Buttiauxella warmboldiae CCUG 35512.</title>
        <authorList>
            <person name="Salva-Serra F."/>
            <person name="Marathe N."/>
            <person name="Moore E."/>
            <person name="Svensson L."/>
            <person name="Engstrom-Jakobsson H."/>
        </authorList>
    </citation>
    <scope>NUCLEOTIDE SEQUENCE [LARGE SCALE GENOMIC DNA]</scope>
    <source>
        <strain evidence="7 8">CCUG 35512</strain>
    </source>
</reference>
<dbReference type="PROSITE" id="PS00455">
    <property type="entry name" value="AMP_BINDING"/>
    <property type="match status" value="1"/>
</dbReference>
<dbReference type="SUPFAM" id="SSF52777">
    <property type="entry name" value="CoA-dependent acyltransferases"/>
    <property type="match status" value="6"/>
</dbReference>
<dbReference type="NCBIfam" id="TIGR01733">
    <property type="entry name" value="AA-adenyl-dom"/>
    <property type="match status" value="1"/>
</dbReference>
<dbReference type="InterPro" id="IPR025110">
    <property type="entry name" value="AMP-bd_C"/>
</dbReference>
<dbReference type="Gene3D" id="3.30.559.10">
    <property type="entry name" value="Chloramphenicol acetyltransferase-like domain"/>
    <property type="match status" value="3"/>
</dbReference>
<dbReference type="SUPFAM" id="SSF47336">
    <property type="entry name" value="ACP-like"/>
    <property type="match status" value="3"/>
</dbReference>
<dbReference type="InterPro" id="IPR010071">
    <property type="entry name" value="AA_adenyl_dom"/>
</dbReference>
<dbReference type="GO" id="GO:0031177">
    <property type="term" value="F:phosphopantetheine binding"/>
    <property type="evidence" value="ECO:0007669"/>
    <property type="project" value="InterPro"/>
</dbReference>
<dbReference type="Pfam" id="PF13193">
    <property type="entry name" value="AMP-binding_C"/>
    <property type="match status" value="1"/>
</dbReference>
<dbReference type="InterPro" id="IPR009081">
    <property type="entry name" value="PP-bd_ACP"/>
</dbReference>
<evidence type="ECO:0000256" key="1">
    <source>
        <dbReference type="ARBA" id="ARBA00001957"/>
    </source>
</evidence>
<dbReference type="SMART" id="SM00823">
    <property type="entry name" value="PKS_PP"/>
    <property type="match status" value="2"/>
</dbReference>
<evidence type="ECO:0000256" key="2">
    <source>
        <dbReference type="ARBA" id="ARBA00004924"/>
    </source>
</evidence>
<comment type="pathway">
    <text evidence="2">Siderophore biosynthesis.</text>
</comment>
<dbReference type="GO" id="GO:0044550">
    <property type="term" value="P:secondary metabolite biosynthetic process"/>
    <property type="evidence" value="ECO:0007669"/>
    <property type="project" value="TreeGrafter"/>
</dbReference>
<evidence type="ECO:0000256" key="5">
    <source>
        <dbReference type="ARBA" id="ARBA00022598"/>
    </source>
</evidence>
<evidence type="ECO:0000313" key="7">
    <source>
        <dbReference type="EMBL" id="RPH24121.1"/>
    </source>
</evidence>
<gene>
    <name evidence="7" type="ORF">EHN07_14765</name>
</gene>
<proteinExistence type="predicted"/>
<evidence type="ECO:0000256" key="4">
    <source>
        <dbReference type="ARBA" id="ARBA00022553"/>
    </source>
</evidence>
<accession>A0A3N5DAA7</accession>
<keyword evidence="3" id="KW-0596">Phosphopantetheine</keyword>
<evidence type="ECO:0000313" key="8">
    <source>
        <dbReference type="Proteomes" id="UP000268615"/>
    </source>
</evidence>
<comment type="cofactor">
    <cofactor evidence="1">
        <name>pantetheine 4'-phosphate</name>
        <dbReference type="ChEBI" id="CHEBI:47942"/>
    </cofactor>
</comment>
<keyword evidence="4" id="KW-0597">Phosphoprotein</keyword>
<dbReference type="GO" id="GO:0016877">
    <property type="term" value="F:ligase activity, forming carbon-sulfur bonds"/>
    <property type="evidence" value="ECO:0007669"/>
    <property type="project" value="UniProtKB-ARBA"/>
</dbReference>
<dbReference type="InterPro" id="IPR000873">
    <property type="entry name" value="AMP-dep_synth/lig_dom"/>
</dbReference>
<dbReference type="GO" id="GO:0043041">
    <property type="term" value="P:amino acid activation for nonribosomal peptide biosynthetic process"/>
    <property type="evidence" value="ECO:0007669"/>
    <property type="project" value="TreeGrafter"/>
</dbReference>
<dbReference type="InterPro" id="IPR001242">
    <property type="entry name" value="Condensation_dom"/>
</dbReference>
<dbReference type="Gene3D" id="3.30.559.30">
    <property type="entry name" value="Nonribosomal peptide synthetase, condensation domain"/>
    <property type="match status" value="3"/>
</dbReference>
<organism evidence="7 8">
    <name type="scientific">Buttiauxella warmboldiae</name>
    <dbReference type="NCBI Taxonomy" id="82993"/>
    <lineage>
        <taxon>Bacteria</taxon>
        <taxon>Pseudomonadati</taxon>
        <taxon>Pseudomonadota</taxon>
        <taxon>Gammaproteobacteria</taxon>
        <taxon>Enterobacterales</taxon>
        <taxon>Enterobacteriaceae</taxon>
        <taxon>Buttiauxella</taxon>
    </lineage>
</organism>
<evidence type="ECO:0000259" key="6">
    <source>
        <dbReference type="PROSITE" id="PS50075"/>
    </source>
</evidence>
<dbReference type="InterPro" id="IPR006162">
    <property type="entry name" value="Ppantetheine_attach_site"/>
</dbReference>
<dbReference type="Gene3D" id="3.40.50.12780">
    <property type="entry name" value="N-terminal domain of ligase-like"/>
    <property type="match status" value="1"/>
</dbReference>
<protein>
    <submittedName>
        <fullName evidence="7">Amino acid adenylation domain-containing protein</fullName>
    </submittedName>
</protein>
<dbReference type="Pfam" id="PF00501">
    <property type="entry name" value="AMP-binding"/>
    <property type="match status" value="1"/>
</dbReference>
<keyword evidence="5" id="KW-0436">Ligase</keyword>
<dbReference type="RefSeq" id="WP_124024853.1">
    <property type="nucleotide sequence ID" value="NZ_RPOH01000064.1"/>
</dbReference>